<feature type="region of interest" description="Disordered" evidence="1">
    <location>
        <begin position="221"/>
        <end position="277"/>
    </location>
</feature>
<feature type="compositionally biased region" description="Low complexity" evidence="1">
    <location>
        <begin position="134"/>
        <end position="145"/>
    </location>
</feature>
<dbReference type="WBParaSite" id="ASIM_0001087701-mRNA-1">
    <property type="protein sequence ID" value="ASIM_0001087701-mRNA-1"/>
    <property type="gene ID" value="ASIM_0001087701"/>
</dbReference>
<feature type="compositionally biased region" description="Polar residues" evidence="1">
    <location>
        <begin position="79"/>
        <end position="104"/>
    </location>
</feature>
<feature type="region of interest" description="Disordered" evidence="1">
    <location>
        <begin position="1"/>
        <end position="194"/>
    </location>
</feature>
<dbReference type="AlphaFoldDB" id="A0A0M3JSD3"/>
<sequence length="446" mass="51526">LHPSAAPTQQYASSSLNNDQMSSLESAPSGEYSQRYPGYTGSRQDRVNIAEYPRDSRETSQQSSKKQSASNQRSRFDNFAQSLNGGRSTVNKQVPNSRQGTWRPSSEFVDRSRQQQAQHPERSESSSDDIRRAYSPYSSSDNNNNRAVMSTSQQRTELNINGNRKEEQESERRKQQRIDDEERKREQQEREERQRLEYERRQREYERRKEQLDEYRRRLTEQQLHQKQSHPQQQQHHHQQEQAPHQKTLDVSQRDNVNDNKWASEQRTPPVYGSDEDEEYVDYSTTDLGLPTKPAPFRAQIPPTPAATVWPTPFTFADSIPCAAFTDDVCYQQAKYLCCANQNNSHFSSGDGFSRCCYENFVHHGDTCCPLPIAKYHWSSTSELCLPNVRVDLSELRVVAELGDSKIVSIDFGEDRSWDYDCDFSSHTSQFVYVPGDDSADSTADR</sequence>
<feature type="compositionally biased region" description="Basic and acidic residues" evidence="1">
    <location>
        <begin position="108"/>
        <end position="132"/>
    </location>
</feature>
<feature type="compositionally biased region" description="Low complexity" evidence="1">
    <location>
        <begin position="60"/>
        <end position="73"/>
    </location>
</feature>
<reference evidence="2" key="1">
    <citation type="submission" date="2017-02" db="UniProtKB">
        <authorList>
            <consortium name="WormBaseParasite"/>
        </authorList>
    </citation>
    <scope>IDENTIFICATION</scope>
</reference>
<feature type="compositionally biased region" description="Polar residues" evidence="1">
    <location>
        <begin position="1"/>
        <end position="26"/>
    </location>
</feature>
<evidence type="ECO:0000313" key="2">
    <source>
        <dbReference type="WBParaSite" id="ASIM_0001087701-mRNA-1"/>
    </source>
</evidence>
<protein>
    <submittedName>
        <fullName evidence="2">EGF-like domain-containing protein</fullName>
    </submittedName>
</protein>
<proteinExistence type="predicted"/>
<evidence type="ECO:0000256" key="1">
    <source>
        <dbReference type="SAM" id="MobiDB-lite"/>
    </source>
</evidence>
<feature type="compositionally biased region" description="Basic and acidic residues" evidence="1">
    <location>
        <begin position="252"/>
        <end position="264"/>
    </location>
</feature>
<feature type="compositionally biased region" description="Basic and acidic residues" evidence="1">
    <location>
        <begin position="163"/>
        <end position="194"/>
    </location>
</feature>
<feature type="compositionally biased region" description="Basic and acidic residues" evidence="1">
    <location>
        <begin position="43"/>
        <end position="58"/>
    </location>
</feature>
<feature type="compositionally biased region" description="Low complexity" evidence="1">
    <location>
        <begin position="222"/>
        <end position="234"/>
    </location>
</feature>
<name>A0A0M3JSD3_ANISI</name>
<feature type="compositionally biased region" description="Polar residues" evidence="1">
    <location>
        <begin position="146"/>
        <end position="162"/>
    </location>
</feature>
<organism evidence="2">
    <name type="scientific">Anisakis simplex</name>
    <name type="common">Herring worm</name>
    <dbReference type="NCBI Taxonomy" id="6269"/>
    <lineage>
        <taxon>Eukaryota</taxon>
        <taxon>Metazoa</taxon>
        <taxon>Ecdysozoa</taxon>
        <taxon>Nematoda</taxon>
        <taxon>Chromadorea</taxon>
        <taxon>Rhabditida</taxon>
        <taxon>Spirurina</taxon>
        <taxon>Ascaridomorpha</taxon>
        <taxon>Ascaridoidea</taxon>
        <taxon>Anisakidae</taxon>
        <taxon>Anisakis</taxon>
        <taxon>Anisakis simplex complex</taxon>
    </lineage>
</organism>
<accession>A0A0M3JSD3</accession>